<dbReference type="EMBL" id="JBJQND010000010">
    <property type="protein sequence ID" value="KAL3864269.1"/>
    <property type="molecule type" value="Genomic_DNA"/>
</dbReference>
<dbReference type="InterPro" id="IPR017452">
    <property type="entry name" value="GPCR_Rhodpsn_7TM"/>
</dbReference>
<dbReference type="PANTHER" id="PTHR24238:SF69">
    <property type="entry name" value="G-PROTEIN COUPLED RECEPTOR 165"/>
    <property type="match status" value="1"/>
</dbReference>
<dbReference type="Proteomes" id="UP001634394">
    <property type="component" value="Unassembled WGS sequence"/>
</dbReference>
<evidence type="ECO:0000256" key="7">
    <source>
        <dbReference type="ARBA" id="ARBA00023224"/>
    </source>
</evidence>
<evidence type="ECO:0000256" key="1">
    <source>
        <dbReference type="ARBA" id="ARBA00004141"/>
    </source>
</evidence>
<feature type="transmembrane region" description="Helical" evidence="9">
    <location>
        <begin position="78"/>
        <end position="96"/>
    </location>
</feature>
<reference evidence="11 12" key="1">
    <citation type="submission" date="2024-11" db="EMBL/GenBank/DDBJ databases">
        <title>Chromosome-level genome assembly of the freshwater bivalve Anodonta woodiana.</title>
        <authorList>
            <person name="Chen X."/>
        </authorList>
    </citation>
    <scope>NUCLEOTIDE SEQUENCE [LARGE SCALE GENOMIC DNA]</scope>
    <source>
        <strain evidence="11">MN2024</strain>
        <tissue evidence="11">Gills</tissue>
    </source>
</reference>
<evidence type="ECO:0000256" key="5">
    <source>
        <dbReference type="ARBA" id="ARBA00023136"/>
    </source>
</evidence>
<dbReference type="AlphaFoldDB" id="A0ABD3VRP6"/>
<keyword evidence="2 9" id="KW-0812">Transmembrane</keyword>
<dbReference type="InterPro" id="IPR000276">
    <property type="entry name" value="GPCR_Rhodpsn"/>
</dbReference>
<comment type="subcellular location">
    <subcellularLocation>
        <location evidence="1">Membrane</location>
        <topology evidence="1">Multi-pass membrane protein</topology>
    </subcellularLocation>
</comment>
<dbReference type="PRINTS" id="PR00237">
    <property type="entry name" value="GPCRRHODOPSN"/>
</dbReference>
<evidence type="ECO:0000256" key="8">
    <source>
        <dbReference type="SAM" id="MobiDB-lite"/>
    </source>
</evidence>
<keyword evidence="7" id="KW-0807">Transducer</keyword>
<feature type="transmembrane region" description="Helical" evidence="9">
    <location>
        <begin position="206"/>
        <end position="227"/>
    </location>
</feature>
<keyword evidence="5 9" id="KW-0472">Membrane</keyword>
<sequence>MTGADSKDNYLALILQWIENNNTTDHVDFTQPHIKRSLRYVYPMFMFLHAMVGIMGLVGNVAMITVMGKRTLYHDQTFFLLGNLAFSDLIKCLFVLPMSLANMLIQNWIFGSFMCFFLPMIQLFPIHASMLTFLMIAIDRYRLIVNPFKARVPAGLCTIAVWVAAVCVVLPHAVYIKYIDLGAFLGERFNGIGICYVNMEKHIEEYLRAMFVTLYAMPLAIIAFLYVKVSAELKARESSPIYVHYSVRNESPRDSQIQDEISSKVTWATDSEHGVNINSTNAKDFTERTTHDSDDDLDIAKEKRTHNYLIAMVTCFAMCWCPLNILILVNYFVHEDEDNTGHIDITYMTFSWFGFLSTCVNPILFTSWRMPSTTKDRLKGYFRFSNKRRRSSQASRTTCAESFVAPATPSPKESRRLPKKNVSYSNGLSPYHATAL</sequence>
<evidence type="ECO:0000256" key="9">
    <source>
        <dbReference type="SAM" id="Phobius"/>
    </source>
</evidence>
<keyword evidence="4" id="KW-0297">G-protein coupled receptor</keyword>
<dbReference type="GO" id="GO:0004930">
    <property type="term" value="F:G protein-coupled receptor activity"/>
    <property type="evidence" value="ECO:0007669"/>
    <property type="project" value="UniProtKB-KW"/>
</dbReference>
<feature type="region of interest" description="Disordered" evidence="8">
    <location>
        <begin position="393"/>
        <end position="423"/>
    </location>
</feature>
<feature type="transmembrane region" description="Helical" evidence="9">
    <location>
        <begin position="108"/>
        <end position="138"/>
    </location>
</feature>
<keyword evidence="6" id="KW-0675">Receptor</keyword>
<dbReference type="Pfam" id="PF00001">
    <property type="entry name" value="7tm_1"/>
    <property type="match status" value="1"/>
</dbReference>
<feature type="transmembrane region" description="Helical" evidence="9">
    <location>
        <begin position="150"/>
        <end position="175"/>
    </location>
</feature>
<keyword evidence="12" id="KW-1185">Reference proteome</keyword>
<dbReference type="PROSITE" id="PS50262">
    <property type="entry name" value="G_PROTEIN_RECEP_F1_2"/>
    <property type="match status" value="1"/>
</dbReference>
<comment type="caution">
    <text evidence="11">The sequence shown here is derived from an EMBL/GenBank/DDBJ whole genome shotgun (WGS) entry which is preliminary data.</text>
</comment>
<dbReference type="GO" id="GO:0016020">
    <property type="term" value="C:membrane"/>
    <property type="evidence" value="ECO:0007669"/>
    <property type="project" value="UniProtKB-SubCell"/>
</dbReference>
<proteinExistence type="predicted"/>
<feature type="transmembrane region" description="Helical" evidence="9">
    <location>
        <begin position="345"/>
        <end position="365"/>
    </location>
</feature>
<dbReference type="Gene3D" id="1.20.1070.10">
    <property type="entry name" value="Rhodopsin 7-helix transmembrane proteins"/>
    <property type="match status" value="1"/>
</dbReference>
<evidence type="ECO:0000256" key="4">
    <source>
        <dbReference type="ARBA" id="ARBA00023040"/>
    </source>
</evidence>
<gene>
    <name evidence="11" type="ORF">ACJMK2_005967</name>
</gene>
<evidence type="ECO:0000256" key="2">
    <source>
        <dbReference type="ARBA" id="ARBA00022692"/>
    </source>
</evidence>
<evidence type="ECO:0000259" key="10">
    <source>
        <dbReference type="PROSITE" id="PS50262"/>
    </source>
</evidence>
<feature type="transmembrane region" description="Helical" evidence="9">
    <location>
        <begin position="40"/>
        <end position="66"/>
    </location>
</feature>
<feature type="transmembrane region" description="Helical" evidence="9">
    <location>
        <begin position="308"/>
        <end position="333"/>
    </location>
</feature>
<evidence type="ECO:0000256" key="3">
    <source>
        <dbReference type="ARBA" id="ARBA00022989"/>
    </source>
</evidence>
<accession>A0ABD3VRP6</accession>
<evidence type="ECO:0000313" key="11">
    <source>
        <dbReference type="EMBL" id="KAL3864269.1"/>
    </source>
</evidence>
<dbReference type="PANTHER" id="PTHR24238">
    <property type="entry name" value="G-PROTEIN COUPLED RECEPTOR"/>
    <property type="match status" value="1"/>
</dbReference>
<name>A0ABD3VRP6_SINWO</name>
<evidence type="ECO:0000256" key="6">
    <source>
        <dbReference type="ARBA" id="ARBA00023170"/>
    </source>
</evidence>
<protein>
    <recommendedName>
        <fullName evidence="10">G-protein coupled receptors family 1 profile domain-containing protein</fullName>
    </recommendedName>
</protein>
<dbReference type="SUPFAM" id="SSF81321">
    <property type="entry name" value="Family A G protein-coupled receptor-like"/>
    <property type="match status" value="1"/>
</dbReference>
<evidence type="ECO:0000313" key="12">
    <source>
        <dbReference type="Proteomes" id="UP001634394"/>
    </source>
</evidence>
<keyword evidence="3 9" id="KW-1133">Transmembrane helix</keyword>
<organism evidence="11 12">
    <name type="scientific">Sinanodonta woodiana</name>
    <name type="common">Chinese pond mussel</name>
    <name type="synonym">Anodonta woodiana</name>
    <dbReference type="NCBI Taxonomy" id="1069815"/>
    <lineage>
        <taxon>Eukaryota</taxon>
        <taxon>Metazoa</taxon>
        <taxon>Spiralia</taxon>
        <taxon>Lophotrochozoa</taxon>
        <taxon>Mollusca</taxon>
        <taxon>Bivalvia</taxon>
        <taxon>Autobranchia</taxon>
        <taxon>Heteroconchia</taxon>
        <taxon>Palaeoheterodonta</taxon>
        <taxon>Unionida</taxon>
        <taxon>Unionoidea</taxon>
        <taxon>Unionidae</taxon>
        <taxon>Unioninae</taxon>
        <taxon>Sinanodonta</taxon>
    </lineage>
</organism>
<feature type="domain" description="G-protein coupled receptors family 1 profile" evidence="10">
    <location>
        <begin position="59"/>
        <end position="365"/>
    </location>
</feature>